<gene>
    <name evidence="1" type="ORF">PXEA_LOCUS33805</name>
</gene>
<dbReference type="EMBL" id="CAAALY010264626">
    <property type="protein sequence ID" value="VEL40365.1"/>
    <property type="molecule type" value="Genomic_DNA"/>
</dbReference>
<reference evidence="1" key="1">
    <citation type="submission" date="2018-11" db="EMBL/GenBank/DDBJ databases">
        <authorList>
            <consortium name="Pathogen Informatics"/>
        </authorList>
    </citation>
    <scope>NUCLEOTIDE SEQUENCE</scope>
</reference>
<keyword evidence="2" id="KW-1185">Reference proteome</keyword>
<sequence length="190" mass="20966">MSPLPIHIHTVHLFALPTPSSRRQRPSNRALSVGDTSMCHTRPVLVPSSPHPAHLQPHSINICLDRTVSLIASKAGQDASKGYLENENDQPCRSSRLLLLLLLSSHQPTSPVLSFCLLLSLSLSLSIFFIRTLTFPSFDGLPNRFFWANTTKPAPSSRAYHATCTHEHTHAHLNNVHMQLASKIVSANCN</sequence>
<evidence type="ECO:0000313" key="2">
    <source>
        <dbReference type="Proteomes" id="UP000784294"/>
    </source>
</evidence>
<dbReference type="Proteomes" id="UP000784294">
    <property type="component" value="Unassembled WGS sequence"/>
</dbReference>
<accession>A0A448XMR7</accession>
<evidence type="ECO:0000313" key="1">
    <source>
        <dbReference type="EMBL" id="VEL40365.1"/>
    </source>
</evidence>
<organism evidence="1 2">
    <name type="scientific">Protopolystoma xenopodis</name>
    <dbReference type="NCBI Taxonomy" id="117903"/>
    <lineage>
        <taxon>Eukaryota</taxon>
        <taxon>Metazoa</taxon>
        <taxon>Spiralia</taxon>
        <taxon>Lophotrochozoa</taxon>
        <taxon>Platyhelminthes</taxon>
        <taxon>Monogenea</taxon>
        <taxon>Polyopisthocotylea</taxon>
        <taxon>Polystomatidea</taxon>
        <taxon>Polystomatidae</taxon>
        <taxon>Protopolystoma</taxon>
    </lineage>
</organism>
<dbReference type="AlphaFoldDB" id="A0A448XMR7"/>
<protein>
    <submittedName>
        <fullName evidence="1">Uncharacterized protein</fullName>
    </submittedName>
</protein>
<comment type="caution">
    <text evidence="1">The sequence shown here is derived from an EMBL/GenBank/DDBJ whole genome shotgun (WGS) entry which is preliminary data.</text>
</comment>
<proteinExistence type="predicted"/>
<name>A0A448XMR7_9PLAT</name>